<organism evidence="7 8">
    <name type="scientific">Romanomermis culicivorax</name>
    <name type="common">Nematode worm</name>
    <dbReference type="NCBI Taxonomy" id="13658"/>
    <lineage>
        <taxon>Eukaryota</taxon>
        <taxon>Metazoa</taxon>
        <taxon>Ecdysozoa</taxon>
        <taxon>Nematoda</taxon>
        <taxon>Enoplea</taxon>
        <taxon>Dorylaimia</taxon>
        <taxon>Mermithida</taxon>
        <taxon>Mermithoidea</taxon>
        <taxon>Mermithidae</taxon>
        <taxon>Romanomermis</taxon>
    </lineage>
</organism>
<dbReference type="WBParaSite" id="nRc.2.0.1.t21420-RA">
    <property type="protein sequence ID" value="nRc.2.0.1.t21420-RA"/>
    <property type="gene ID" value="nRc.2.0.1.g21420"/>
</dbReference>
<dbReference type="Gene3D" id="2.130.10.10">
    <property type="entry name" value="YVTN repeat-like/Quinoprotein amine dehydrogenase"/>
    <property type="match status" value="1"/>
</dbReference>
<dbReference type="Proteomes" id="UP000887565">
    <property type="component" value="Unplaced"/>
</dbReference>
<evidence type="ECO:0000256" key="2">
    <source>
        <dbReference type="ARBA" id="ARBA00022574"/>
    </source>
</evidence>
<evidence type="ECO:0000256" key="3">
    <source>
        <dbReference type="ARBA" id="ARBA00022737"/>
    </source>
</evidence>
<keyword evidence="5" id="KW-0966">Cell projection</keyword>
<dbReference type="GO" id="GO:0030991">
    <property type="term" value="C:intraciliary transport particle A"/>
    <property type="evidence" value="ECO:0007669"/>
    <property type="project" value="TreeGrafter"/>
</dbReference>
<dbReference type="GO" id="GO:0036064">
    <property type="term" value="C:ciliary basal body"/>
    <property type="evidence" value="ECO:0007669"/>
    <property type="project" value="TreeGrafter"/>
</dbReference>
<dbReference type="AlphaFoldDB" id="A0A915J5K8"/>
<dbReference type="Pfam" id="PF23383">
    <property type="entry name" value="Beta-prop_IFT140_1st"/>
    <property type="match status" value="1"/>
</dbReference>
<dbReference type="PANTHER" id="PTHR15722">
    <property type="entry name" value="IFT140/172-RELATED"/>
    <property type="match status" value="1"/>
</dbReference>
<keyword evidence="4" id="KW-0969">Cilium</keyword>
<dbReference type="InterPro" id="IPR056154">
    <property type="entry name" value="Beta-prop_IFT140_1st"/>
</dbReference>
<comment type="subcellular location">
    <subcellularLocation>
        <location evidence="1">Cell projection</location>
        <location evidence="1">Cilium</location>
    </subcellularLocation>
</comment>
<dbReference type="InterPro" id="IPR015943">
    <property type="entry name" value="WD40/YVTN_repeat-like_dom_sf"/>
</dbReference>
<evidence type="ECO:0000259" key="6">
    <source>
        <dbReference type="Pfam" id="PF23383"/>
    </source>
</evidence>
<dbReference type="GO" id="GO:0005930">
    <property type="term" value="C:axoneme"/>
    <property type="evidence" value="ECO:0007669"/>
    <property type="project" value="TreeGrafter"/>
</dbReference>
<reference evidence="8" key="1">
    <citation type="submission" date="2022-11" db="UniProtKB">
        <authorList>
            <consortium name="WormBaseParasite"/>
        </authorList>
    </citation>
    <scope>IDENTIFICATION</scope>
</reference>
<evidence type="ECO:0000256" key="1">
    <source>
        <dbReference type="ARBA" id="ARBA00004138"/>
    </source>
</evidence>
<proteinExistence type="predicted"/>
<dbReference type="OMA" id="INVWNCA"/>
<keyword evidence="3" id="KW-0677">Repeat</keyword>
<evidence type="ECO:0000256" key="5">
    <source>
        <dbReference type="ARBA" id="ARBA00023273"/>
    </source>
</evidence>
<protein>
    <recommendedName>
        <fullName evidence="6">IFT140 first beta-propeller domain-containing protein</fullName>
    </recommendedName>
</protein>
<dbReference type="PANTHER" id="PTHR15722:SF7">
    <property type="entry name" value="INTRAFLAGELLAR TRANSPORT PROTEIN 140 HOMOLOG"/>
    <property type="match status" value="1"/>
</dbReference>
<accession>A0A915J5K8</accession>
<dbReference type="SUPFAM" id="SSF50978">
    <property type="entry name" value="WD40 repeat-like"/>
    <property type="match status" value="1"/>
</dbReference>
<keyword evidence="7" id="KW-1185">Reference proteome</keyword>
<evidence type="ECO:0000256" key="4">
    <source>
        <dbReference type="ARBA" id="ARBA00023069"/>
    </source>
</evidence>
<keyword evidence="2" id="KW-0853">WD repeat</keyword>
<dbReference type="InterPro" id="IPR036322">
    <property type="entry name" value="WD40_repeat_dom_sf"/>
</dbReference>
<dbReference type="GO" id="GO:0035721">
    <property type="term" value="P:intraciliary retrograde transport"/>
    <property type="evidence" value="ECO:0007669"/>
    <property type="project" value="TreeGrafter"/>
</dbReference>
<evidence type="ECO:0000313" key="7">
    <source>
        <dbReference type="Proteomes" id="UP000887565"/>
    </source>
</evidence>
<evidence type="ECO:0000313" key="8">
    <source>
        <dbReference type="WBParaSite" id="nRc.2.0.1.t21420-RA"/>
    </source>
</evidence>
<name>A0A915J5K8_ROMCU</name>
<sequence length="318" mass="35127">MSAYFAYQVQLADAPSVRHKVIKWHPKFKDIFAVGSCDERGDGGEINLFDDEGQKVKGSNNSLKKPTAKPLQLAWHPTKKILAVAWSTGLINVWNCAKNKAHNVGRRNDNQKSWFNLGHEVYVISGAVDLEINNVQWSSEGSKLLVTDRAGDVFLHKIDLKGRPVDNGTTKTKLKEPISCVLLKPPFDVHKDSGNAAPPEDALNEFRTKRAVIAPAESSTFFLGGETGGIYFVKENGQVNEMFTLNKCVMFLTFSAKNNILICISNDLMLSRHQISASSSSDATEMSKVKINAKLEKLNILPIRDNVLAISCGELSVR</sequence>
<feature type="domain" description="IFT140 first beta-propeller" evidence="6">
    <location>
        <begin position="4"/>
        <end position="318"/>
    </location>
</feature>